<keyword evidence="4" id="KW-0378">Hydrolase</keyword>
<evidence type="ECO:0000256" key="2">
    <source>
        <dbReference type="ARBA" id="ARBA00022642"/>
    </source>
</evidence>
<dbReference type="InterPro" id="IPR000868">
    <property type="entry name" value="Isochorismatase-like_dom"/>
</dbReference>
<gene>
    <name evidence="9" type="primary">pncA</name>
    <name evidence="9" type="ORF">AOPFMNJM_3447</name>
</gene>
<dbReference type="EC" id="3.5.1.19" evidence="6"/>
<feature type="domain" description="Isochorismatase-like" evidence="8">
    <location>
        <begin position="9"/>
        <end position="204"/>
    </location>
</feature>
<evidence type="ECO:0000313" key="10">
    <source>
        <dbReference type="Proteomes" id="UP001055102"/>
    </source>
</evidence>
<organism evidence="9 10">
    <name type="scientific">Methylobacterium jeotgali</name>
    <dbReference type="NCBI Taxonomy" id="381630"/>
    <lineage>
        <taxon>Bacteria</taxon>
        <taxon>Pseudomonadati</taxon>
        <taxon>Pseudomonadota</taxon>
        <taxon>Alphaproteobacteria</taxon>
        <taxon>Hyphomicrobiales</taxon>
        <taxon>Methylobacteriaceae</taxon>
        <taxon>Methylobacterium</taxon>
    </lineage>
</organism>
<comment type="caution">
    <text evidence="9">The sequence shown here is derived from an EMBL/GenBank/DDBJ whole genome shotgun (WGS) entry which is preliminary data.</text>
</comment>
<comment type="similarity">
    <text evidence="1">Belongs to the isochorismatase family.</text>
</comment>
<protein>
    <recommendedName>
        <fullName evidence="6">nicotinamidase</fullName>
        <ecNumber evidence="6">3.5.1.19</ecNumber>
    </recommendedName>
    <alternativeName>
        <fullName evidence="7">Nicotinamide deamidase</fullName>
    </alternativeName>
</protein>
<dbReference type="EMBL" id="BPQR01000062">
    <property type="protein sequence ID" value="GJE08113.1"/>
    <property type="molecule type" value="Genomic_DNA"/>
</dbReference>
<dbReference type="Proteomes" id="UP001055102">
    <property type="component" value="Unassembled WGS sequence"/>
</dbReference>
<evidence type="ECO:0000259" key="8">
    <source>
        <dbReference type="Pfam" id="PF00857"/>
    </source>
</evidence>
<dbReference type="SUPFAM" id="SSF52499">
    <property type="entry name" value="Isochorismatase-like hydrolases"/>
    <property type="match status" value="1"/>
</dbReference>
<dbReference type="PANTHER" id="PTHR11080:SF2">
    <property type="entry name" value="LD05707P"/>
    <property type="match status" value="1"/>
</dbReference>
<evidence type="ECO:0000256" key="5">
    <source>
        <dbReference type="ARBA" id="ARBA00037900"/>
    </source>
</evidence>
<dbReference type="Pfam" id="PF00857">
    <property type="entry name" value="Isochorismatase"/>
    <property type="match status" value="1"/>
</dbReference>
<dbReference type="NCBIfam" id="NF008623">
    <property type="entry name" value="PRK11609.1"/>
    <property type="match status" value="1"/>
</dbReference>
<evidence type="ECO:0000256" key="1">
    <source>
        <dbReference type="ARBA" id="ARBA00006336"/>
    </source>
</evidence>
<dbReference type="CDD" id="cd01011">
    <property type="entry name" value="nicotinamidase"/>
    <property type="match status" value="1"/>
</dbReference>
<dbReference type="RefSeq" id="WP_238277605.1">
    <property type="nucleotide sequence ID" value="NZ_BPQR01000062.1"/>
</dbReference>
<reference evidence="9" key="2">
    <citation type="submission" date="2021-08" db="EMBL/GenBank/DDBJ databases">
        <authorList>
            <person name="Tani A."/>
            <person name="Ola A."/>
            <person name="Ogura Y."/>
            <person name="Katsura K."/>
            <person name="Hayashi T."/>
        </authorList>
    </citation>
    <scope>NUCLEOTIDE SEQUENCE</scope>
    <source>
        <strain evidence="9">LMG 23639</strain>
    </source>
</reference>
<dbReference type="Gene3D" id="3.40.50.850">
    <property type="entry name" value="Isochorismatase-like"/>
    <property type="match status" value="1"/>
</dbReference>
<sequence>MTRLRDGDALLAVDVQVDFLPGGRLPVPDGDAVVGPVNRLMAGFPQVVLTQDWHPADHASFASQHPGRAPFETVELGYGPQVLWPDHCVQSSPGAGFAPGLDTARAGLVLRKGTNREVDSYSAFLEADRRTRTGLAGCLRERRVRRLFLCGLATDFCVVWSALDAVAEGFEVVVVTDAVRGIDLDGSVEAALARMREAGIALTESGAILRSGDHTAMP</sequence>
<proteinExistence type="inferred from homology"/>
<dbReference type="PANTHER" id="PTHR11080">
    <property type="entry name" value="PYRAZINAMIDASE/NICOTINAMIDASE"/>
    <property type="match status" value="1"/>
</dbReference>
<name>A0ABQ4T044_9HYPH</name>
<comment type="pathway">
    <text evidence="5">Cofactor biosynthesis; nicotinate biosynthesis; nicotinate from nicotinamide: step 1/1.</text>
</comment>
<dbReference type="InterPro" id="IPR036380">
    <property type="entry name" value="Isochorismatase-like_sf"/>
</dbReference>
<evidence type="ECO:0000256" key="4">
    <source>
        <dbReference type="ARBA" id="ARBA00022801"/>
    </source>
</evidence>
<keyword evidence="10" id="KW-1185">Reference proteome</keyword>
<evidence type="ECO:0000256" key="3">
    <source>
        <dbReference type="ARBA" id="ARBA00022723"/>
    </source>
</evidence>
<keyword evidence="3" id="KW-0479">Metal-binding</keyword>
<keyword evidence="2" id="KW-0662">Pyridine nucleotide biosynthesis</keyword>
<reference evidence="9" key="1">
    <citation type="journal article" date="2021" name="Front. Microbiol.">
        <title>Comprehensive Comparative Genomics and Phenotyping of Methylobacterium Species.</title>
        <authorList>
            <person name="Alessa O."/>
            <person name="Ogura Y."/>
            <person name="Fujitani Y."/>
            <person name="Takami H."/>
            <person name="Hayashi T."/>
            <person name="Sahin N."/>
            <person name="Tani A."/>
        </authorList>
    </citation>
    <scope>NUCLEOTIDE SEQUENCE</scope>
    <source>
        <strain evidence="9">LMG 23639</strain>
    </source>
</reference>
<evidence type="ECO:0000256" key="7">
    <source>
        <dbReference type="ARBA" id="ARBA00043224"/>
    </source>
</evidence>
<accession>A0ABQ4T044</accession>
<evidence type="ECO:0000256" key="6">
    <source>
        <dbReference type="ARBA" id="ARBA00039017"/>
    </source>
</evidence>
<evidence type="ECO:0000313" key="9">
    <source>
        <dbReference type="EMBL" id="GJE08113.1"/>
    </source>
</evidence>
<dbReference type="InterPro" id="IPR052347">
    <property type="entry name" value="Isochorismatase_Nicotinamidase"/>
</dbReference>